<reference evidence="1" key="1">
    <citation type="submission" date="2019-04" db="EMBL/GenBank/DDBJ databases">
        <title>Microbes associate with the intestines of laboratory mice.</title>
        <authorList>
            <person name="Navarre W."/>
            <person name="Wong E."/>
            <person name="Huang K."/>
            <person name="Tropini C."/>
            <person name="Ng K."/>
            <person name="Yu B."/>
        </authorList>
    </citation>
    <scope>NUCLEOTIDE SEQUENCE</scope>
    <source>
        <strain evidence="1">NM01_1-7b</strain>
    </source>
</reference>
<gene>
    <name evidence="1" type="ORF">E5329_17935</name>
</gene>
<keyword evidence="2" id="KW-1185">Reference proteome</keyword>
<comment type="caution">
    <text evidence="1">The sequence shown here is derived from an EMBL/GenBank/DDBJ whole genome shotgun (WGS) entry which is preliminary data.</text>
</comment>
<dbReference type="EMBL" id="SRYA01000041">
    <property type="protein sequence ID" value="TGY93552.1"/>
    <property type="molecule type" value="Genomic_DNA"/>
</dbReference>
<sequence>MKEKLYTIPIQDAFAQDCECPVCAMYQKLEDNAIHYTIGPGASYMEEDIRAQTDEQGFCQKHLKDLYAYPNKIGLAMMLKTHMDKTIKELEKAAEAPLPGPNSMFKKNAKPSSPVIDFIEKQEKKCFVCGYITQTFESYMMTIFYLYEREEDFRQQFAQSKGFCTSHYKSLFCLAPKYLNKKYLEPFLRKLNEIYLENFKRVRDDVEWFICKNDYRYQEEPWKNARDSLQRALTKTGSIIVQEEG</sequence>
<protein>
    <submittedName>
        <fullName evidence="1">Uncharacterized protein</fullName>
    </submittedName>
</protein>
<evidence type="ECO:0000313" key="2">
    <source>
        <dbReference type="Proteomes" id="UP000304953"/>
    </source>
</evidence>
<proteinExistence type="predicted"/>
<evidence type="ECO:0000313" key="1">
    <source>
        <dbReference type="EMBL" id="TGY93552.1"/>
    </source>
</evidence>
<name>A0AC61RSE6_9FIRM</name>
<accession>A0AC61RSE6</accession>
<organism evidence="1 2">
    <name type="scientific">Petralouisia muris</name>
    <dbReference type="NCBI Taxonomy" id="3032872"/>
    <lineage>
        <taxon>Bacteria</taxon>
        <taxon>Bacillati</taxon>
        <taxon>Bacillota</taxon>
        <taxon>Clostridia</taxon>
        <taxon>Lachnospirales</taxon>
        <taxon>Lachnospiraceae</taxon>
        <taxon>Petralouisia</taxon>
    </lineage>
</organism>
<dbReference type="Proteomes" id="UP000304953">
    <property type="component" value="Unassembled WGS sequence"/>
</dbReference>